<feature type="transmembrane region" description="Helical" evidence="7">
    <location>
        <begin position="248"/>
        <end position="269"/>
    </location>
</feature>
<dbReference type="RefSeq" id="WP_131017000.1">
    <property type="nucleotide sequence ID" value="NZ_SIRE01000024.1"/>
</dbReference>
<dbReference type="OrthoDB" id="65739at2"/>
<dbReference type="PANTHER" id="PTHR43414">
    <property type="entry name" value="MULTIDRUG RESISTANCE PROTEIN MDTG"/>
    <property type="match status" value="1"/>
</dbReference>
<evidence type="ECO:0000256" key="2">
    <source>
        <dbReference type="ARBA" id="ARBA00022448"/>
    </source>
</evidence>
<dbReference type="GO" id="GO:0022857">
    <property type="term" value="F:transmembrane transporter activity"/>
    <property type="evidence" value="ECO:0007669"/>
    <property type="project" value="InterPro"/>
</dbReference>
<dbReference type="Gene3D" id="1.20.1250.20">
    <property type="entry name" value="MFS general substrate transporter like domains"/>
    <property type="match status" value="2"/>
</dbReference>
<dbReference type="Proteomes" id="UP000293142">
    <property type="component" value="Unassembled WGS sequence"/>
</dbReference>
<protein>
    <submittedName>
        <fullName evidence="9">MFS transporter</fullName>
    </submittedName>
</protein>
<feature type="transmembrane region" description="Helical" evidence="7">
    <location>
        <begin position="370"/>
        <end position="390"/>
    </location>
</feature>
<evidence type="ECO:0000256" key="7">
    <source>
        <dbReference type="SAM" id="Phobius"/>
    </source>
</evidence>
<feature type="transmembrane region" description="Helical" evidence="7">
    <location>
        <begin position="139"/>
        <end position="164"/>
    </location>
</feature>
<feature type="transmembrane region" description="Helical" evidence="7">
    <location>
        <begin position="308"/>
        <end position="331"/>
    </location>
</feature>
<feature type="transmembrane region" description="Helical" evidence="7">
    <location>
        <begin position="106"/>
        <end position="127"/>
    </location>
</feature>
<dbReference type="GO" id="GO:0005886">
    <property type="term" value="C:plasma membrane"/>
    <property type="evidence" value="ECO:0007669"/>
    <property type="project" value="UniProtKB-SubCell"/>
</dbReference>
<dbReference type="SUPFAM" id="SSF103473">
    <property type="entry name" value="MFS general substrate transporter"/>
    <property type="match status" value="1"/>
</dbReference>
<keyword evidence="3" id="KW-1003">Cell membrane</keyword>
<dbReference type="InterPro" id="IPR036259">
    <property type="entry name" value="MFS_trans_sf"/>
</dbReference>
<feature type="domain" description="Major facilitator superfamily (MFS) profile" evidence="8">
    <location>
        <begin position="11"/>
        <end position="395"/>
    </location>
</feature>
<feature type="transmembrane region" description="Helical" evidence="7">
    <location>
        <begin position="170"/>
        <end position="188"/>
    </location>
</feature>
<dbReference type="AlphaFoldDB" id="A0A4V2J3G9"/>
<evidence type="ECO:0000256" key="3">
    <source>
        <dbReference type="ARBA" id="ARBA00022475"/>
    </source>
</evidence>
<dbReference type="InterPro" id="IPR001958">
    <property type="entry name" value="Tet-R_TetA/multi-R_MdtG-like"/>
</dbReference>
<evidence type="ECO:0000256" key="5">
    <source>
        <dbReference type="ARBA" id="ARBA00022989"/>
    </source>
</evidence>
<dbReference type="InterPro" id="IPR011701">
    <property type="entry name" value="MFS"/>
</dbReference>
<gene>
    <name evidence="9" type="ORF">EYB31_29050</name>
</gene>
<name>A0A4V2J3G9_9BACL</name>
<evidence type="ECO:0000256" key="1">
    <source>
        <dbReference type="ARBA" id="ARBA00004651"/>
    </source>
</evidence>
<accession>A0A4V2J3G9</accession>
<keyword evidence="4 7" id="KW-0812">Transmembrane</keyword>
<sequence>MAEEQYSWKKNLFVLWTGVFFCSTAFSVVIPFLPIFLHDELHVENNLETWSGVSFAVTFLASALIAPYWGSLADKYGRRPMLLRSGFFLALLYFVTYFVQNPYQLLVIRLFQGMLAGYVPSAIALVATNTPEKHVGYSLGVMSTATATGSIIGPLIGGVVSHWIGNREAFLFAAGLVSFSFLIALLWAKETNFNRSSKRSNVLADLKDAVSNRKLMVTLGMVTATSTSVMLIEPLLTIYVIQLGGSKGTASLSSGIIFSAVGIATIIAAPRWGKAGTKLGFGKVLCIGLLGGAIGNLLQLAIHHLVGFGVLRFCYGLFFAAVFPALNALIVQSTDPSFRGRAFSLNQSAMQMGNMLGPLLGGFLGGVLSIPLVFLLNGLALLGIAATVGLRKIGWPQRQETDRTVSM</sequence>
<reference evidence="9 10" key="1">
    <citation type="submission" date="2019-02" db="EMBL/GenBank/DDBJ databases">
        <title>Paenibacillus sp. nov., isolated from surface-sterilized tissue of Thalictrum simplex L.</title>
        <authorList>
            <person name="Tuo L."/>
        </authorList>
    </citation>
    <scope>NUCLEOTIDE SEQUENCE [LARGE SCALE GENOMIC DNA]</scope>
    <source>
        <strain evidence="9 10">N2SHLJ1</strain>
    </source>
</reference>
<dbReference type="Pfam" id="PF07690">
    <property type="entry name" value="MFS_1"/>
    <property type="match status" value="1"/>
</dbReference>
<keyword evidence="6 7" id="KW-0472">Membrane</keyword>
<keyword evidence="5 7" id="KW-1133">Transmembrane helix</keyword>
<feature type="transmembrane region" description="Helical" evidence="7">
    <location>
        <begin position="81"/>
        <end position="100"/>
    </location>
</feature>
<feature type="transmembrane region" description="Helical" evidence="7">
    <location>
        <begin position="12"/>
        <end position="37"/>
    </location>
</feature>
<dbReference type="PRINTS" id="PR01035">
    <property type="entry name" value="TCRTETA"/>
</dbReference>
<feature type="transmembrane region" description="Helical" evidence="7">
    <location>
        <begin position="343"/>
        <end position="364"/>
    </location>
</feature>
<evidence type="ECO:0000256" key="4">
    <source>
        <dbReference type="ARBA" id="ARBA00022692"/>
    </source>
</evidence>
<evidence type="ECO:0000256" key="6">
    <source>
        <dbReference type="ARBA" id="ARBA00023136"/>
    </source>
</evidence>
<evidence type="ECO:0000313" key="10">
    <source>
        <dbReference type="Proteomes" id="UP000293142"/>
    </source>
</evidence>
<evidence type="ECO:0000259" key="8">
    <source>
        <dbReference type="PROSITE" id="PS50850"/>
    </source>
</evidence>
<dbReference type="EMBL" id="SIRE01000024">
    <property type="protein sequence ID" value="TBL72431.1"/>
    <property type="molecule type" value="Genomic_DNA"/>
</dbReference>
<dbReference type="InterPro" id="IPR020846">
    <property type="entry name" value="MFS_dom"/>
</dbReference>
<organism evidence="9 10">
    <name type="scientific">Paenibacillus thalictri</name>
    <dbReference type="NCBI Taxonomy" id="2527873"/>
    <lineage>
        <taxon>Bacteria</taxon>
        <taxon>Bacillati</taxon>
        <taxon>Bacillota</taxon>
        <taxon>Bacilli</taxon>
        <taxon>Bacillales</taxon>
        <taxon>Paenibacillaceae</taxon>
        <taxon>Paenibacillus</taxon>
    </lineage>
</organism>
<evidence type="ECO:0000313" key="9">
    <source>
        <dbReference type="EMBL" id="TBL72431.1"/>
    </source>
</evidence>
<dbReference type="PROSITE" id="PS50850">
    <property type="entry name" value="MFS"/>
    <property type="match status" value="1"/>
</dbReference>
<dbReference type="PANTHER" id="PTHR43414:SF6">
    <property type="entry name" value="MULTIDRUG RESISTANCE PROTEIN MDTG"/>
    <property type="match status" value="1"/>
</dbReference>
<keyword evidence="2" id="KW-0813">Transport</keyword>
<comment type="subcellular location">
    <subcellularLocation>
        <location evidence="1">Cell membrane</location>
        <topology evidence="1">Multi-pass membrane protein</topology>
    </subcellularLocation>
</comment>
<feature type="transmembrane region" description="Helical" evidence="7">
    <location>
        <begin position="49"/>
        <end position="69"/>
    </location>
</feature>
<keyword evidence="10" id="KW-1185">Reference proteome</keyword>
<proteinExistence type="predicted"/>
<feature type="transmembrane region" description="Helical" evidence="7">
    <location>
        <begin position="215"/>
        <end position="242"/>
    </location>
</feature>
<comment type="caution">
    <text evidence="9">The sequence shown here is derived from an EMBL/GenBank/DDBJ whole genome shotgun (WGS) entry which is preliminary data.</text>
</comment>
<feature type="transmembrane region" description="Helical" evidence="7">
    <location>
        <begin position="281"/>
        <end position="302"/>
    </location>
</feature>